<dbReference type="Proteomes" id="UP000037962">
    <property type="component" value="Unassembled WGS sequence"/>
</dbReference>
<evidence type="ECO:0000313" key="5">
    <source>
        <dbReference type="Proteomes" id="UP000037843"/>
    </source>
</evidence>
<evidence type="ECO:0000313" key="4">
    <source>
        <dbReference type="EMBL" id="OAT67743.1"/>
    </source>
</evidence>
<feature type="domain" description="Transposase IS701-like DDE" evidence="1">
    <location>
        <begin position="37"/>
        <end position="256"/>
    </location>
</feature>
<dbReference type="Proteomes" id="UP000186919">
    <property type="component" value="Unassembled WGS sequence"/>
</dbReference>
<gene>
    <name evidence="2" type="ORF">AN908_09805</name>
    <name evidence="3" type="ORF">AN912_28830</name>
    <name evidence="4" type="ORF">AWB85_11430</name>
</gene>
<name>A0A0N0KKH4_9MYCO</name>
<dbReference type="Pfam" id="PF13546">
    <property type="entry name" value="DDE_5"/>
    <property type="match status" value="1"/>
</dbReference>
<dbReference type="RefSeq" id="WP_043080479.1">
    <property type="nucleotide sequence ID" value="NZ_CP011530.1"/>
</dbReference>
<evidence type="ECO:0000313" key="7">
    <source>
        <dbReference type="Proteomes" id="UP000186919"/>
    </source>
</evidence>
<dbReference type="OrthoDB" id="3657225at2"/>
<proteinExistence type="predicted"/>
<reference evidence="4 7" key="2">
    <citation type="submission" date="2016-01" db="EMBL/GenBank/DDBJ databases">
        <title>Mycobacterium immunogenum strain CD11_6 genome sequencing and assembly.</title>
        <authorList>
            <person name="Kaur G."/>
            <person name="Nair G.R."/>
            <person name="Mayilraj S."/>
        </authorList>
    </citation>
    <scope>NUCLEOTIDE SEQUENCE [LARGE SCALE GENOMIC DNA]</scope>
    <source>
        <strain evidence="4 7">CD11-6</strain>
    </source>
</reference>
<dbReference type="EMBL" id="LJFO01000004">
    <property type="protein sequence ID" value="KPG13081.1"/>
    <property type="molecule type" value="Genomic_DNA"/>
</dbReference>
<dbReference type="EMBL" id="LQYE01000028">
    <property type="protein sequence ID" value="OAT67743.1"/>
    <property type="molecule type" value="Genomic_DNA"/>
</dbReference>
<evidence type="ECO:0000313" key="3">
    <source>
        <dbReference type="EMBL" id="KPG22823.1"/>
    </source>
</evidence>
<dbReference type="GeneID" id="45762675"/>
<evidence type="ECO:0000259" key="1">
    <source>
        <dbReference type="Pfam" id="PF13546"/>
    </source>
</evidence>
<dbReference type="InterPro" id="IPR038721">
    <property type="entry name" value="IS701-like_DDE_dom"/>
</dbReference>
<evidence type="ECO:0000313" key="6">
    <source>
        <dbReference type="Proteomes" id="UP000037962"/>
    </source>
</evidence>
<protein>
    <submittedName>
        <fullName evidence="4">Transposase</fullName>
    </submittedName>
</protein>
<dbReference type="PANTHER" id="PTHR33627:SF1">
    <property type="entry name" value="TRANSPOSASE"/>
    <property type="match status" value="1"/>
</dbReference>
<dbReference type="EMBL" id="LJFS01000066">
    <property type="protein sequence ID" value="KPG22823.1"/>
    <property type="molecule type" value="Genomic_DNA"/>
</dbReference>
<dbReference type="InterPro" id="IPR039365">
    <property type="entry name" value="IS701-like"/>
</dbReference>
<sequence>MTSATKTQAATDLFDTRPRVSSVDAMASVAAHVCPEVLRSLPRCDQRAKGEDYVTGLLKVRGRKSARNMAATMGQSMGREVSEQNLHHFVNSSTWDWWAVRRDLTSYLTSAYHAAAWVVTPMLIPKAGVHSVGVDRRYCPRAGRAVNGQLALSVWLAADGFAVPVSWRLHLSQPWLESTTKKSKTSIPEDYPLESVSGCALSSFQEFVRVARPAKAPVIFDLLGANGTDLAQLFGTLTHQVATTRVPSDLQLQVVDPAFAGYQGRVLPAAQIVQATKGSRRTEQYVYQGRRHLISIAKVQLADPAAARSRTPLTLVGMTPLDHPRARTELWLTNDPEFSTSSQAHQVALADHVQQGYLHLANRMGMQDFAGRSFTGWHRHATLVSIAATVGCLVSPGLASEQRASHFPQLDGELRVQEPLGILPPFAK</sequence>
<evidence type="ECO:0000313" key="2">
    <source>
        <dbReference type="EMBL" id="KPG13081.1"/>
    </source>
</evidence>
<organism evidence="4 7">
    <name type="scientific">Mycobacteroides immunogenum</name>
    <dbReference type="NCBI Taxonomy" id="83262"/>
    <lineage>
        <taxon>Bacteria</taxon>
        <taxon>Bacillati</taxon>
        <taxon>Actinomycetota</taxon>
        <taxon>Actinomycetes</taxon>
        <taxon>Mycobacteriales</taxon>
        <taxon>Mycobacteriaceae</taxon>
        <taxon>Mycobacteroides</taxon>
    </lineage>
</organism>
<comment type="caution">
    <text evidence="4">The sequence shown here is derived from an EMBL/GenBank/DDBJ whole genome shotgun (WGS) entry which is preliminary data.</text>
</comment>
<keyword evidence="6" id="KW-1185">Reference proteome</keyword>
<dbReference type="KEGG" id="miz:BAB75_01995"/>
<dbReference type="PANTHER" id="PTHR33627">
    <property type="entry name" value="TRANSPOSASE"/>
    <property type="match status" value="1"/>
</dbReference>
<accession>A0A0N0KKH4</accession>
<reference evidence="5 6" key="1">
    <citation type="submission" date="2015-09" db="EMBL/GenBank/DDBJ databases">
        <title>Genome Sequences of Mycobacterium immunogenum Isolates, Recuperated from a Chloraminated Drinking Water Distribution System Simulator Subjected to Episodes of Nitrification.</title>
        <authorList>
            <person name="Gomez-Alvarez V."/>
            <person name="Revetta R.P."/>
        </authorList>
    </citation>
    <scope>NUCLEOTIDE SEQUENCE [LARGE SCALE GENOMIC DNA]</scope>
    <source>
        <strain evidence="2 5">H008</strain>
        <strain evidence="3 6">H076</strain>
    </source>
</reference>
<dbReference type="STRING" id="83262.BAB75_01995"/>
<dbReference type="Proteomes" id="UP000037843">
    <property type="component" value="Unassembled WGS sequence"/>
</dbReference>
<dbReference type="AlphaFoldDB" id="A0A0N0KKH4"/>